<dbReference type="GO" id="GO:0019838">
    <property type="term" value="F:growth factor binding"/>
    <property type="evidence" value="ECO:0007669"/>
    <property type="project" value="TreeGrafter"/>
</dbReference>
<gene>
    <name evidence="37" type="primary">LOC115205390</name>
</gene>
<feature type="disulfide bond" evidence="31">
    <location>
        <begin position="267"/>
        <end position="316"/>
    </location>
</feature>
<feature type="disulfide bond" evidence="31">
    <location>
        <begin position="557"/>
        <end position="626"/>
    </location>
</feature>
<protein>
    <recommendedName>
        <fullName evidence="2">receptor protein-tyrosine kinase</fullName>
        <ecNumber evidence="2">2.7.10.1</ecNumber>
    </recommendedName>
</protein>
<dbReference type="GO" id="GO:0030316">
    <property type="term" value="P:osteoclast differentiation"/>
    <property type="evidence" value="ECO:0007669"/>
    <property type="project" value="TreeGrafter"/>
</dbReference>
<dbReference type="GO" id="GO:0097324">
    <property type="term" value="P:melanocyte migration"/>
    <property type="evidence" value="ECO:0007669"/>
    <property type="project" value="UniProtKB-ARBA"/>
</dbReference>
<dbReference type="InterPro" id="IPR036179">
    <property type="entry name" value="Ig-like_dom_sf"/>
</dbReference>
<evidence type="ECO:0000256" key="5">
    <source>
        <dbReference type="ARBA" id="ARBA00022588"/>
    </source>
</evidence>
<dbReference type="KEGG" id="stru:115205390"/>
<evidence type="ECO:0000256" key="15">
    <source>
        <dbReference type="ARBA" id="ARBA00022989"/>
    </source>
</evidence>
<dbReference type="PROSITE" id="PS50835">
    <property type="entry name" value="IG_LIKE"/>
    <property type="match status" value="1"/>
</dbReference>
<keyword evidence="22 33" id="KW-0393">Immunoglobulin domain</keyword>
<comment type="catalytic activity">
    <reaction evidence="23">
        <text>L-tyrosyl-[protein] + ATP = O-phospho-L-tyrosyl-[protein] + ADP + H(+)</text>
        <dbReference type="Rhea" id="RHEA:10596"/>
        <dbReference type="Rhea" id="RHEA-COMP:10136"/>
        <dbReference type="Rhea" id="RHEA-COMP:20101"/>
        <dbReference type="ChEBI" id="CHEBI:15378"/>
        <dbReference type="ChEBI" id="CHEBI:30616"/>
        <dbReference type="ChEBI" id="CHEBI:46858"/>
        <dbReference type="ChEBI" id="CHEBI:61978"/>
        <dbReference type="ChEBI" id="CHEBI:456216"/>
        <dbReference type="EC" id="2.7.10.1"/>
    </reaction>
</comment>
<evidence type="ECO:0000256" key="24">
    <source>
        <dbReference type="ARBA" id="ARBA00058066"/>
    </source>
</evidence>
<keyword evidence="17" id="KW-0829">Tyrosine-protein kinase</keyword>
<dbReference type="InterPro" id="IPR003599">
    <property type="entry name" value="Ig_sub"/>
</dbReference>
<dbReference type="EC" id="2.7.10.1" evidence="2"/>
<dbReference type="InterPro" id="IPR013783">
    <property type="entry name" value="Ig-like_fold"/>
</dbReference>
<dbReference type="PROSITE" id="PS00240">
    <property type="entry name" value="RECEPTOR_TYR_KIN_III"/>
    <property type="match status" value="1"/>
</dbReference>
<evidence type="ECO:0000256" key="22">
    <source>
        <dbReference type="ARBA" id="ARBA00023319"/>
    </source>
</evidence>
<keyword evidence="21" id="KW-0395">Inflammatory response</keyword>
<evidence type="ECO:0000259" key="36">
    <source>
        <dbReference type="PROSITE" id="PS50835"/>
    </source>
</evidence>
<dbReference type="Proteomes" id="UP000472277">
    <property type="component" value="Chromosome 13"/>
</dbReference>
<keyword evidence="4" id="KW-0597">Phosphoprotein</keyword>
<keyword evidence="13" id="KW-0832">Ubl conjugation</keyword>
<reference evidence="37" key="2">
    <citation type="submission" date="2025-09" db="UniProtKB">
        <authorList>
            <consortium name="Ensembl"/>
        </authorList>
    </citation>
    <scope>IDENTIFICATION</scope>
</reference>
<feature type="binding site" evidence="28">
    <location>
        <position position="694"/>
    </location>
    <ligand>
        <name>Mg(2+)</name>
        <dbReference type="ChEBI" id="CHEBI:18420"/>
    </ligand>
</feature>
<evidence type="ECO:0000256" key="32">
    <source>
        <dbReference type="PROSITE-ProRule" id="PRU10141"/>
    </source>
</evidence>
<keyword evidence="14" id="KW-0391">Immunity</keyword>
<dbReference type="Ensembl" id="ENSSTUT00000012901.1">
    <property type="protein sequence ID" value="ENSSTUP00000012172.1"/>
    <property type="gene ID" value="ENSSTUG00000003249.1"/>
</dbReference>
<dbReference type="GO" id="GO:0019955">
    <property type="term" value="F:cytokine binding"/>
    <property type="evidence" value="ECO:0007669"/>
    <property type="project" value="InterPro"/>
</dbReference>
<dbReference type="PRINTS" id="PR01832">
    <property type="entry name" value="VEGFRECEPTOR"/>
</dbReference>
<comment type="subunit">
    <text evidence="25">Monomer. Homodimer. Interacts with CSF1.</text>
</comment>
<dbReference type="FunFam" id="1.10.510.10:FF:000177">
    <property type="entry name" value="Mast/stem cell growth factor receptor"/>
    <property type="match status" value="1"/>
</dbReference>
<dbReference type="GO" id="GO:1990682">
    <property type="term" value="C:CSF1-CSF1R complex"/>
    <property type="evidence" value="ECO:0007669"/>
    <property type="project" value="TreeGrafter"/>
</dbReference>
<keyword evidence="8" id="KW-0732">Signal</keyword>
<evidence type="ECO:0000256" key="13">
    <source>
        <dbReference type="ARBA" id="ARBA00022843"/>
    </source>
</evidence>
<dbReference type="SUPFAM" id="SSF48726">
    <property type="entry name" value="Immunoglobulin"/>
    <property type="match status" value="4"/>
</dbReference>
<dbReference type="InterPro" id="IPR050122">
    <property type="entry name" value="RTK"/>
</dbReference>
<dbReference type="InterPro" id="IPR020635">
    <property type="entry name" value="Tyr_kinase_cat_dom"/>
</dbReference>
<feature type="binding site" evidence="27">
    <location>
        <begin position="797"/>
        <end position="803"/>
    </location>
    <ligand>
        <name>ATP</name>
        <dbReference type="ChEBI" id="CHEBI:30616"/>
    </ligand>
</feature>
<dbReference type="FunCoup" id="A0A673WU59">
    <property type="interactions" value="1193"/>
</dbReference>
<dbReference type="CDD" id="cd05106">
    <property type="entry name" value="PTKc_CSF-1R"/>
    <property type="match status" value="1"/>
</dbReference>
<dbReference type="GO" id="GO:0030318">
    <property type="term" value="P:melanocyte differentiation"/>
    <property type="evidence" value="ECO:0007669"/>
    <property type="project" value="UniProtKB-ARBA"/>
</dbReference>
<feature type="domain" description="Protein kinase" evidence="35">
    <location>
        <begin position="715"/>
        <end position="1048"/>
    </location>
</feature>
<dbReference type="Pfam" id="PF25305">
    <property type="entry name" value="Ig_PDGFR_d4"/>
    <property type="match status" value="1"/>
</dbReference>
<dbReference type="FunFam" id="3.30.200.20:FF:000025">
    <property type="entry name" value="Platelet-derived growth factor receptor alpha"/>
    <property type="match status" value="1"/>
</dbReference>
<keyword evidence="19 33" id="KW-0675">Receptor</keyword>
<evidence type="ECO:0000256" key="30">
    <source>
        <dbReference type="PIRSR" id="PIRSR500947-51"/>
    </source>
</evidence>
<dbReference type="GeneID" id="115205390"/>
<comment type="function">
    <text evidence="24">Tyrosine-protein kinase that acts as a cell-surface receptor for CSF1 and plays an essential role in the regulation of survival, proliferation and differentiation of hematopoietic precursor cells, especially mononuclear phagocytes, such as macrophages and monocytes. Plays an important role in innate immunity and in inflammatory processes. Plays an important role in the regulation of osteoclast proliferation and differentiation, the regulation of bone resorption, and is required for normal bone development. Promotes reorganization of the actin cytoskeleton, regulates formation of membrane ruffles, cell adhesion and cell migration. Activates several signaling pathways in response to ligand binding.</text>
</comment>
<keyword evidence="15 34" id="KW-1133">Transmembrane helix</keyword>
<dbReference type="GO" id="GO:0043235">
    <property type="term" value="C:receptor complex"/>
    <property type="evidence" value="ECO:0007669"/>
    <property type="project" value="TreeGrafter"/>
</dbReference>
<reference evidence="37" key="1">
    <citation type="submission" date="2025-08" db="UniProtKB">
        <authorList>
            <consortium name="Ensembl"/>
        </authorList>
    </citation>
    <scope>IDENTIFICATION</scope>
</reference>
<evidence type="ECO:0000313" key="38">
    <source>
        <dbReference type="Proteomes" id="UP000472277"/>
    </source>
</evidence>
<dbReference type="GO" id="GO:0022603">
    <property type="term" value="P:regulation of anatomical structure morphogenesis"/>
    <property type="evidence" value="ECO:0007669"/>
    <property type="project" value="UniProtKB-ARBA"/>
</dbReference>
<dbReference type="Pfam" id="PF07714">
    <property type="entry name" value="PK_Tyr_Ser-Thr"/>
    <property type="match status" value="1"/>
</dbReference>
<evidence type="ECO:0000256" key="10">
    <source>
        <dbReference type="ARBA" id="ARBA00022741"/>
    </source>
</evidence>
<feature type="binding site" evidence="27 32">
    <location>
        <position position="749"/>
    </location>
    <ligand>
        <name>ATP</name>
        <dbReference type="ChEBI" id="CHEBI:30616"/>
    </ligand>
</feature>
<evidence type="ECO:0000256" key="31">
    <source>
        <dbReference type="PIRSR" id="PIRSR500947-52"/>
    </source>
</evidence>
<evidence type="ECO:0000256" key="6">
    <source>
        <dbReference type="ARBA" id="ARBA00022679"/>
    </source>
</evidence>
<dbReference type="OMA" id="TIHKAKY"/>
<evidence type="ECO:0000256" key="8">
    <source>
        <dbReference type="ARBA" id="ARBA00022729"/>
    </source>
</evidence>
<dbReference type="GO" id="GO:0005524">
    <property type="term" value="F:ATP binding"/>
    <property type="evidence" value="ECO:0007669"/>
    <property type="project" value="UniProtKB-UniRule"/>
</dbReference>
<dbReference type="Gene3D" id="3.30.200.20">
    <property type="entry name" value="Phosphorylase Kinase, domain 1"/>
    <property type="match status" value="1"/>
</dbReference>
<dbReference type="InterPro" id="IPR001824">
    <property type="entry name" value="Tyr_kinase_rcpt_3_CS"/>
</dbReference>
<evidence type="ECO:0000313" key="37">
    <source>
        <dbReference type="Ensembl" id="ENSSTUP00000012172.1"/>
    </source>
</evidence>
<evidence type="ECO:0000256" key="11">
    <source>
        <dbReference type="ARBA" id="ARBA00022777"/>
    </source>
</evidence>
<dbReference type="PANTHER" id="PTHR24416:SF47">
    <property type="entry name" value="MACROPHAGE COLONY-STIMULATING FACTOR 1 RECEPTOR"/>
    <property type="match status" value="1"/>
</dbReference>
<dbReference type="GO" id="GO:0043408">
    <property type="term" value="P:regulation of MAPK cascade"/>
    <property type="evidence" value="ECO:0007669"/>
    <property type="project" value="TreeGrafter"/>
</dbReference>
<dbReference type="GO" id="GO:1905521">
    <property type="term" value="P:regulation of macrophage migration"/>
    <property type="evidence" value="ECO:0007669"/>
    <property type="project" value="UniProtKB-ARBA"/>
</dbReference>
<keyword evidence="6" id="KW-0808">Transferase</keyword>
<dbReference type="GO" id="GO:0006954">
    <property type="term" value="P:inflammatory response"/>
    <property type="evidence" value="ECO:0007669"/>
    <property type="project" value="UniProtKB-KW"/>
</dbReference>
<keyword evidence="3" id="KW-1003">Cell membrane</keyword>
<keyword evidence="28" id="KW-0479">Metal-binding</keyword>
<evidence type="ECO:0000256" key="16">
    <source>
        <dbReference type="ARBA" id="ARBA00023136"/>
    </source>
</evidence>
<dbReference type="GO" id="GO:0046872">
    <property type="term" value="F:metal ion binding"/>
    <property type="evidence" value="ECO:0007669"/>
    <property type="project" value="UniProtKB-KW"/>
</dbReference>
<keyword evidence="9" id="KW-0677">Repeat</keyword>
<evidence type="ECO:0000256" key="4">
    <source>
        <dbReference type="ARBA" id="ARBA00022553"/>
    </source>
</evidence>
<comment type="similarity">
    <text evidence="33">Belongs to the protein kinase superfamily. Tyr protein kinase family. CSF-1/PDGF receptor subfamily.</text>
</comment>
<dbReference type="PROSITE" id="PS00107">
    <property type="entry name" value="PROTEIN_KINASE_ATP"/>
    <property type="match status" value="1"/>
</dbReference>
<evidence type="ECO:0000256" key="18">
    <source>
        <dbReference type="ARBA" id="ARBA00023157"/>
    </source>
</evidence>
<dbReference type="GO" id="GO:0030335">
    <property type="term" value="P:positive regulation of cell migration"/>
    <property type="evidence" value="ECO:0007669"/>
    <property type="project" value="TreeGrafter"/>
</dbReference>
<dbReference type="Gene3D" id="2.60.40.10">
    <property type="entry name" value="Immunoglobulins"/>
    <property type="match status" value="5"/>
</dbReference>
<dbReference type="SMART" id="SM00409">
    <property type="entry name" value="IG"/>
    <property type="match status" value="4"/>
</dbReference>
<dbReference type="AlphaFoldDB" id="A0A673WU59"/>
<feature type="binding site" evidence="27">
    <location>
        <begin position="722"/>
        <end position="729"/>
    </location>
    <ligand>
        <name>ATP</name>
        <dbReference type="ChEBI" id="CHEBI:30616"/>
    </ligand>
</feature>
<feature type="binding site" evidence="27">
    <location>
        <position position="916"/>
    </location>
    <ligand>
        <name>ATP</name>
        <dbReference type="ChEBI" id="CHEBI:30616"/>
    </ligand>
</feature>
<evidence type="ECO:0000256" key="20">
    <source>
        <dbReference type="ARBA" id="ARBA00023180"/>
    </source>
</evidence>
<accession>A0A673WU59</accession>
<dbReference type="SUPFAM" id="SSF56112">
    <property type="entry name" value="Protein kinase-like (PK-like)"/>
    <property type="match status" value="1"/>
</dbReference>
<keyword evidence="7 33" id="KW-0812">Transmembrane</keyword>
<name>A0A673WU59_SALTR</name>
<dbReference type="GO" id="GO:0007169">
    <property type="term" value="P:cell surface receptor protein tyrosine kinase signaling pathway"/>
    <property type="evidence" value="ECO:0007669"/>
    <property type="project" value="InterPro"/>
</dbReference>
<dbReference type="FunFam" id="2.60.40.10:FF:001029">
    <property type="entry name" value="Macrophage colony-stimulating factor 1 receptor"/>
    <property type="match status" value="1"/>
</dbReference>
<evidence type="ECO:0000256" key="3">
    <source>
        <dbReference type="ARBA" id="ARBA00022475"/>
    </source>
</evidence>
<feature type="transmembrane region" description="Helical" evidence="34">
    <location>
        <begin position="652"/>
        <end position="671"/>
    </location>
</feature>
<organism evidence="37 38">
    <name type="scientific">Salmo trutta</name>
    <name type="common">Brown trout</name>
    <dbReference type="NCBI Taxonomy" id="8032"/>
    <lineage>
        <taxon>Eukaryota</taxon>
        <taxon>Metazoa</taxon>
        <taxon>Chordata</taxon>
        <taxon>Craniata</taxon>
        <taxon>Vertebrata</taxon>
        <taxon>Euteleostomi</taxon>
        <taxon>Actinopterygii</taxon>
        <taxon>Neopterygii</taxon>
        <taxon>Teleostei</taxon>
        <taxon>Protacanthopterygii</taxon>
        <taxon>Salmoniformes</taxon>
        <taxon>Salmonidae</taxon>
        <taxon>Salmoninae</taxon>
        <taxon>Salmo</taxon>
    </lineage>
</organism>
<dbReference type="InterPro" id="IPR011009">
    <property type="entry name" value="Kinase-like_dom_sf"/>
</dbReference>
<evidence type="ECO:0000256" key="14">
    <source>
        <dbReference type="ARBA" id="ARBA00022859"/>
    </source>
</evidence>
<keyword evidence="28" id="KW-0460">Magnesium</keyword>
<comment type="subcellular location">
    <subcellularLocation>
        <location evidence="1">Cell membrane</location>
        <topology evidence="1">Single-pass type I membrane protein</topology>
    </subcellularLocation>
    <subcellularLocation>
        <location evidence="33">Membrane</location>
        <topology evidence="33">Single-pass type I membrane protein</topology>
    </subcellularLocation>
</comment>
<dbReference type="Pfam" id="PF13927">
    <property type="entry name" value="Ig_3"/>
    <property type="match status" value="1"/>
</dbReference>
<evidence type="ECO:0000256" key="29">
    <source>
        <dbReference type="PIRSR" id="PIRSR000615-4"/>
    </source>
</evidence>
<dbReference type="InterPro" id="IPR008266">
    <property type="entry name" value="Tyr_kinase_AS"/>
</dbReference>
<dbReference type="InParanoid" id="A0A673WU59"/>
<evidence type="ECO:0000256" key="17">
    <source>
        <dbReference type="ARBA" id="ARBA00023137"/>
    </source>
</evidence>
<evidence type="ECO:0000259" key="35">
    <source>
        <dbReference type="PROSITE" id="PS50011"/>
    </source>
</evidence>
<dbReference type="RefSeq" id="XP_029627194.1">
    <property type="nucleotide sequence ID" value="XM_029771334.1"/>
</dbReference>
<evidence type="ECO:0000256" key="26">
    <source>
        <dbReference type="PIRSR" id="PIRSR000615-1"/>
    </source>
</evidence>
<feature type="domain" description="Ig-like" evidence="36">
    <location>
        <begin position="342"/>
        <end position="433"/>
    </location>
</feature>
<dbReference type="InterPro" id="IPR007110">
    <property type="entry name" value="Ig-like_dom"/>
</dbReference>
<dbReference type="InterPro" id="IPR030658">
    <property type="entry name" value="CSF-1_receptor"/>
</dbReference>
<keyword evidence="5" id="KW-0399">Innate immunity</keyword>
<dbReference type="PIRSF" id="PIRSF000615">
    <property type="entry name" value="TyrPK_CSF1-R"/>
    <property type="match status" value="1"/>
</dbReference>
<evidence type="ECO:0000256" key="21">
    <source>
        <dbReference type="ARBA" id="ARBA00023198"/>
    </source>
</evidence>
<feature type="binding site" evidence="30">
    <location>
        <begin position="721"/>
        <end position="729"/>
    </location>
    <ligand>
        <name>ATP</name>
        <dbReference type="ChEBI" id="CHEBI:30616"/>
    </ligand>
</feature>
<evidence type="ECO:0000256" key="28">
    <source>
        <dbReference type="PIRSR" id="PIRSR000615-3"/>
    </source>
</evidence>
<dbReference type="InterPro" id="IPR017441">
    <property type="entry name" value="Protein_kinase_ATP_BS"/>
</dbReference>
<evidence type="ECO:0000256" key="2">
    <source>
        <dbReference type="ARBA" id="ARBA00011902"/>
    </source>
</evidence>
<evidence type="ECO:0000256" key="19">
    <source>
        <dbReference type="ARBA" id="ARBA00023170"/>
    </source>
</evidence>
<dbReference type="OrthoDB" id="6077854at2759"/>
<feature type="site" description="Important for interaction with phosphotyrosine-binding proteins" evidence="29">
    <location>
        <position position="1059"/>
    </location>
</feature>
<keyword evidence="20" id="KW-0325">Glycoprotein</keyword>
<dbReference type="SMART" id="SM00219">
    <property type="entry name" value="TyrKc"/>
    <property type="match status" value="1"/>
</dbReference>
<dbReference type="GO" id="GO:0005886">
    <property type="term" value="C:plasma membrane"/>
    <property type="evidence" value="ECO:0007669"/>
    <property type="project" value="UniProtKB-SubCell"/>
</dbReference>
<dbReference type="PROSITE" id="PS00109">
    <property type="entry name" value="PROTEIN_KINASE_TYR"/>
    <property type="match status" value="1"/>
</dbReference>
<dbReference type="FunFam" id="2.60.40.10:FF:002322">
    <property type="entry name" value="macrophage colony-stimulating factor 1 receptor"/>
    <property type="match status" value="1"/>
</dbReference>
<keyword evidence="12 27" id="KW-0067">ATP-binding</keyword>
<proteinExistence type="inferred from homology"/>
<feature type="binding site" evidence="28">
    <location>
        <position position="930"/>
    </location>
    <ligand>
        <name>Mg(2+)</name>
        <dbReference type="ChEBI" id="CHEBI:18420"/>
    </ligand>
</feature>
<evidence type="ECO:0000256" key="1">
    <source>
        <dbReference type="ARBA" id="ARBA00004251"/>
    </source>
</evidence>
<dbReference type="InterPro" id="IPR001245">
    <property type="entry name" value="Ser-Thr/Tyr_kinase_cat_dom"/>
</dbReference>
<dbReference type="InterPro" id="IPR000719">
    <property type="entry name" value="Prot_kinase_dom"/>
</dbReference>
<dbReference type="Gene3D" id="1.10.510.10">
    <property type="entry name" value="Transferase(Phosphotransferase) domain 1"/>
    <property type="match status" value="1"/>
</dbReference>
<dbReference type="PANTHER" id="PTHR24416">
    <property type="entry name" value="TYROSINE-PROTEIN KINASE RECEPTOR"/>
    <property type="match status" value="1"/>
</dbReference>
<evidence type="ECO:0000256" key="27">
    <source>
        <dbReference type="PIRSR" id="PIRSR000615-2"/>
    </source>
</evidence>
<keyword evidence="16 34" id="KW-0472">Membrane</keyword>
<evidence type="ECO:0000256" key="12">
    <source>
        <dbReference type="ARBA" id="ARBA00022840"/>
    </source>
</evidence>
<dbReference type="InterPro" id="IPR003598">
    <property type="entry name" value="Ig_sub2"/>
</dbReference>
<dbReference type="PIRSF" id="PIRSF500947">
    <property type="entry name" value="CSF-1_receptor"/>
    <property type="match status" value="1"/>
</dbReference>
<dbReference type="GeneTree" id="ENSGT00940000155506"/>
<evidence type="ECO:0000256" key="9">
    <source>
        <dbReference type="ARBA" id="ARBA00022737"/>
    </source>
</evidence>
<dbReference type="SMART" id="SM00408">
    <property type="entry name" value="IGc2"/>
    <property type="match status" value="2"/>
</dbReference>
<evidence type="ECO:0000256" key="33">
    <source>
        <dbReference type="RuleBase" id="RU000311"/>
    </source>
</evidence>
<sequence length="1113" mass="126013">MALGLGGPACLLTKPRRMVISGERDTSVCPSVCLYLFYCLRVRLRETETEEKQGWRDFTRFWMLDPYSLVRSDLTTALKTSTEKKKCMTAELQPDDSSFLSLTTDAITTLRDIQTYSQTQSWRRSRMVLYLAFLLGILPTAAQAQWRHPVIKLNSKLVVGPEVVLNPGTPLVLRCEGDGPVNWLTRLAKHKRFISKVKGRVRTFRVDRPSAEHTGTYKCEYTSVNAKGQDLFSTVHVYVKDPDSLFWTSSTSLSVVRKEGENYLLPCLLTDPEATDLGLRMDNCTSVPPGMNYTADPRRGILIRNLQPSYNADYVCSAKLHGVERTSKAFSINIIQRLRFPPYVFLEKDEYVRIVGEKLRIHCTTHNPNFNYNVTWNYSSKKRSTIEENVQSKDSRLDIESILTIPAVDQSDTGNITCTGTNEAGVNSSATYLLVVEEPYIRLSPQLSSKLAHQGLSIEVNEGEDLKLCVLIEAYPQIIAQSWDTPTSSPTQEHIFTRYNNRYSATLLLKRMIAQEQGQYTFYARSAMANASITFQVQMYQKPVAVVRWENITSLMCTSFGYPAPIILWYQCSGIRATCNENNTGLQMPAPLLAQTVEVQREEYGPVEVESVLTVGPSNRRMTVECVAFNLAGVGKDTFAMDVSDKVFTSTLSGAAGVLAFLILLLIILLYKYKQKPRYEIRWKIIQASDGNNYTFIDPSQLPYNEKWEFPRDKLKLGKILGAGAFGKVVEATAYGLGEDDNAIRVAVKMLKARAHSDEREALMSELKILSHLGQHKNIVNLLGACTQAGPVLVITEYCSHGDLLNFLRHKQETFLNFVMNMPEVPEETSDYKNVCEEKQFIRSDSGISSVSSDSYLEMRPGPQPVNSSLDSLCEEGGPDSWPLDMDDLLRFSYQVAQGLDFLAAKNCIHRDVAARNVLLTDRRVAKICDFGLARDIMNDSNYVVKGNARLPVKWMAPESIFDCLYTVQSDVWSYGILLWEIFSLGKSPYPSILVDTKFYKMIESGYQMSRPDFAPPEMYTIMKMCWNLEPTERPTFSKISQLIERVLGEQPECPDQQYQNIQQQDMVIEELEPCDDDDDDDETKFCDGSCDQSCEHEVDEQPLMKTNNYQFC</sequence>
<evidence type="ECO:0000256" key="25">
    <source>
        <dbReference type="ARBA" id="ARBA00062014"/>
    </source>
</evidence>
<keyword evidence="11" id="KW-0418">Kinase</keyword>
<feature type="disulfide bond" evidence="31">
    <location>
        <begin position="175"/>
        <end position="219"/>
    </location>
</feature>
<evidence type="ECO:0000256" key="7">
    <source>
        <dbReference type="ARBA" id="ARBA00022692"/>
    </source>
</evidence>
<dbReference type="GO" id="GO:0048513">
    <property type="term" value="P:animal organ development"/>
    <property type="evidence" value="ECO:0007669"/>
    <property type="project" value="UniProtKB-ARBA"/>
</dbReference>
<feature type="disulfide bond" evidence="31">
    <location>
        <begin position="363"/>
        <end position="418"/>
    </location>
</feature>
<dbReference type="GO" id="GO:0005011">
    <property type="term" value="F:macrophage colony-stimulating factor receptor activity"/>
    <property type="evidence" value="ECO:0007669"/>
    <property type="project" value="TreeGrafter"/>
</dbReference>
<dbReference type="PROSITE" id="PS50011">
    <property type="entry name" value="PROTEIN_KINASE_DOM"/>
    <property type="match status" value="1"/>
</dbReference>
<evidence type="ECO:0000256" key="23">
    <source>
        <dbReference type="ARBA" id="ARBA00051243"/>
    </source>
</evidence>
<feature type="binding site" evidence="28">
    <location>
        <position position="917"/>
    </location>
    <ligand>
        <name>Mg(2+)</name>
        <dbReference type="ChEBI" id="CHEBI:18420"/>
    </ligand>
</feature>
<keyword evidence="10 27" id="KW-0547">Nucleotide-binding</keyword>
<feature type="active site" description="Proton acceptor" evidence="26">
    <location>
        <position position="912"/>
    </location>
</feature>
<keyword evidence="38" id="KW-1185">Reference proteome</keyword>
<evidence type="ECO:0000256" key="34">
    <source>
        <dbReference type="SAM" id="Phobius"/>
    </source>
</evidence>
<keyword evidence="18 31" id="KW-1015">Disulfide bond</keyword>
<dbReference type="GO" id="GO:0045087">
    <property type="term" value="P:innate immune response"/>
    <property type="evidence" value="ECO:0007669"/>
    <property type="project" value="UniProtKB-KW"/>
</dbReference>